<name>A0A1A3KTD4_MYCAS</name>
<comment type="similarity">
    <text evidence="1 2">Belongs to the anti-sigma-factor antagonist family.</text>
</comment>
<gene>
    <name evidence="5" type="ORF">A5640_08015</name>
</gene>
<dbReference type="PANTHER" id="PTHR33495:SF2">
    <property type="entry name" value="ANTI-SIGMA FACTOR ANTAGONIST TM_1081-RELATED"/>
    <property type="match status" value="1"/>
</dbReference>
<dbReference type="PROSITE" id="PS50801">
    <property type="entry name" value="STAS"/>
    <property type="match status" value="1"/>
</dbReference>
<dbReference type="Proteomes" id="UP000093925">
    <property type="component" value="Unassembled WGS sequence"/>
</dbReference>
<evidence type="ECO:0000313" key="6">
    <source>
        <dbReference type="Proteomes" id="UP000093925"/>
    </source>
</evidence>
<comment type="caution">
    <text evidence="5">The sequence shown here is derived from an EMBL/GenBank/DDBJ whole genome shotgun (WGS) entry which is preliminary data.</text>
</comment>
<feature type="region of interest" description="Disordered" evidence="3">
    <location>
        <begin position="124"/>
        <end position="144"/>
    </location>
</feature>
<evidence type="ECO:0000256" key="1">
    <source>
        <dbReference type="ARBA" id="ARBA00009013"/>
    </source>
</evidence>
<evidence type="ECO:0000256" key="2">
    <source>
        <dbReference type="RuleBase" id="RU003749"/>
    </source>
</evidence>
<protein>
    <recommendedName>
        <fullName evidence="2">Anti-sigma factor antagonist</fullName>
    </recommendedName>
</protein>
<reference evidence="5 6" key="1">
    <citation type="submission" date="2016-06" db="EMBL/GenBank/DDBJ databases">
        <authorList>
            <person name="Kjaerup R.B."/>
            <person name="Dalgaard T.S."/>
            <person name="Juul-Madsen H.R."/>
        </authorList>
    </citation>
    <scope>NUCLEOTIDE SEQUENCE [LARGE SCALE GENOMIC DNA]</scope>
    <source>
        <strain evidence="5 6">1276495.2</strain>
    </source>
</reference>
<evidence type="ECO:0000256" key="3">
    <source>
        <dbReference type="SAM" id="MobiDB-lite"/>
    </source>
</evidence>
<accession>A0A1A3KTD4</accession>
<proteinExistence type="inferred from homology"/>
<dbReference type="EMBL" id="LZLM01000048">
    <property type="protein sequence ID" value="OBJ87206.1"/>
    <property type="molecule type" value="Genomic_DNA"/>
</dbReference>
<feature type="domain" description="STAS" evidence="4">
    <location>
        <begin position="8"/>
        <end position="119"/>
    </location>
</feature>
<evidence type="ECO:0000259" key="4">
    <source>
        <dbReference type="PROSITE" id="PS50801"/>
    </source>
</evidence>
<dbReference type="GO" id="GO:0043856">
    <property type="term" value="F:anti-sigma factor antagonist activity"/>
    <property type="evidence" value="ECO:0007669"/>
    <property type="project" value="InterPro"/>
</dbReference>
<dbReference type="Gene3D" id="3.30.750.24">
    <property type="entry name" value="STAS domain"/>
    <property type="match status" value="1"/>
</dbReference>
<dbReference type="Pfam" id="PF01740">
    <property type="entry name" value="STAS"/>
    <property type="match status" value="1"/>
</dbReference>
<dbReference type="PANTHER" id="PTHR33495">
    <property type="entry name" value="ANTI-SIGMA FACTOR ANTAGONIST TM_1081-RELATED-RELATED"/>
    <property type="match status" value="1"/>
</dbReference>
<evidence type="ECO:0000313" key="5">
    <source>
        <dbReference type="EMBL" id="OBJ87206.1"/>
    </source>
</evidence>
<dbReference type="InterPro" id="IPR036513">
    <property type="entry name" value="STAS_dom_sf"/>
</dbReference>
<organism evidence="5 6">
    <name type="scientific">Mycobacterium asiaticum</name>
    <dbReference type="NCBI Taxonomy" id="1790"/>
    <lineage>
        <taxon>Bacteria</taxon>
        <taxon>Bacillati</taxon>
        <taxon>Actinomycetota</taxon>
        <taxon>Actinomycetes</taxon>
        <taxon>Mycobacteriales</taxon>
        <taxon>Mycobacteriaceae</taxon>
        <taxon>Mycobacterium</taxon>
    </lineage>
</organism>
<dbReference type="SUPFAM" id="SSF52091">
    <property type="entry name" value="SpoIIaa-like"/>
    <property type="match status" value="1"/>
</dbReference>
<dbReference type="AlphaFoldDB" id="A0A1A3KTD4"/>
<dbReference type="CDD" id="cd07043">
    <property type="entry name" value="STAS_anti-anti-sigma_factors"/>
    <property type="match status" value="1"/>
</dbReference>
<dbReference type="InterPro" id="IPR002645">
    <property type="entry name" value="STAS_dom"/>
</dbReference>
<dbReference type="NCBIfam" id="TIGR00377">
    <property type="entry name" value="ant_ant_sig"/>
    <property type="match status" value="1"/>
</dbReference>
<dbReference type="InterPro" id="IPR003658">
    <property type="entry name" value="Anti-sigma_ant"/>
</dbReference>
<sequence>MNAGDSMLRAITKRTGSAVLLSVSGEIDASNVRIWRQLVREAARAAAAPGPLVIDINGLDFMAVCAFRVLVEAAEHCRGEGIELRLVSSQPIVARIIAAARLKAELPLYPHVKAALHEHLCTGAAEPSAKGPTSPAPRSRWPHW</sequence>